<comment type="caution">
    <text evidence="3">The sequence shown here is derived from an EMBL/GenBank/DDBJ whole genome shotgun (WGS) entry which is preliminary data.</text>
</comment>
<dbReference type="InterPro" id="IPR014529">
    <property type="entry name" value="UCP026631"/>
</dbReference>
<keyword evidence="5" id="KW-1185">Reference proteome</keyword>
<keyword evidence="1" id="KW-1133">Transmembrane helix</keyword>
<dbReference type="EMBL" id="JALP01000353">
    <property type="protein sequence ID" value="THG88634.1"/>
    <property type="molecule type" value="Genomic_DNA"/>
</dbReference>
<evidence type="ECO:0000256" key="1">
    <source>
        <dbReference type="SAM" id="Phobius"/>
    </source>
</evidence>
<dbReference type="Proteomes" id="UP000297014">
    <property type="component" value="Unassembled WGS sequence"/>
</dbReference>
<dbReference type="eggNOG" id="COG3428">
    <property type="taxonomic scope" value="Bacteria"/>
</dbReference>
<feature type="transmembrane region" description="Helical" evidence="1">
    <location>
        <begin position="238"/>
        <end position="259"/>
    </location>
</feature>
<sequence length="508" mass="59172">MRRDETSQGQTNQGQRLHPLWIPFSILKSIKELLIPIILFFFVNAGEPSMFTRIAQIGVGLIFLYMLISLIFKWINFRYSFSGDELRVNEGRFIRKKRFVQLERIQGVQMNTHFLQRPFGLTTVTLDTAASSSDSSIKLECIKREDALWVKDYIATYREKQQEINVNEGSEEWAEEPILQEDKKLHYQIRSKEIVFAAFTSMSVLALVPILFGFLAQLSDVFSIDEYVSEAYQFISQTWTFILFAILVLLVISLIFGLITTFLTYGNYQVETNEERIFVKKGVLSQTEWTIAKNKVQAVKFTKTFLRRWFGIVGVELVCAGAYGDEKVESTMLFPFISERRATALLPEVLPMFKIEEGMRKLPKQALYVKLMRPSYFWLIASAVLFYFWIERWYVSPILLVLIIFLRYIDYRHSGHGLFHPFVQMRSGSFSVEMVIAEKKRIEEVGISQSRLQKLFGLSTLTIATRGTPVHFASIQDVPLEEAYEYYDWYQKRPKKKVEIEQGPIQSE</sequence>
<evidence type="ECO:0000313" key="6">
    <source>
        <dbReference type="Proteomes" id="UP000297014"/>
    </source>
</evidence>
<feature type="transmembrane region" description="Helical" evidence="1">
    <location>
        <begin position="54"/>
        <end position="72"/>
    </location>
</feature>
<feature type="transmembrane region" description="Helical" evidence="1">
    <location>
        <begin position="367"/>
        <end position="387"/>
    </location>
</feature>
<evidence type="ECO:0000313" key="5">
    <source>
        <dbReference type="Proteomes" id="UP000002754"/>
    </source>
</evidence>
<keyword evidence="1" id="KW-0472">Membrane</keyword>
<feature type="domain" description="YdbS-like PH" evidence="2">
    <location>
        <begin position="74"/>
        <end position="154"/>
    </location>
</feature>
<feature type="transmembrane region" description="Helical" evidence="1">
    <location>
        <begin position="20"/>
        <end position="42"/>
    </location>
</feature>
<accession>A0A094WD82</accession>
<dbReference type="Pfam" id="PF03703">
    <property type="entry name" value="bPH_2"/>
    <property type="match status" value="3"/>
</dbReference>
<proteinExistence type="predicted"/>
<dbReference type="PANTHER" id="PTHR34473">
    <property type="entry name" value="UPF0699 TRANSMEMBRANE PROTEIN YDBS"/>
    <property type="match status" value="1"/>
</dbReference>
<dbReference type="EMBL" id="ALPT02000111">
    <property type="protein sequence ID" value="KGA95714.1"/>
    <property type="molecule type" value="Genomic_DNA"/>
</dbReference>
<reference evidence="4 6" key="2">
    <citation type="submission" date="2014-01" db="EMBL/GenBank/DDBJ databases">
        <title>Draft genome sequencing of Bacillus alcalophilus CGMCC 1.3604.</title>
        <authorList>
            <person name="Yang J."/>
            <person name="Diao L."/>
            <person name="Yang S."/>
        </authorList>
    </citation>
    <scope>NUCLEOTIDE SEQUENCE [LARGE SCALE GENOMIC DNA]</scope>
    <source>
        <strain evidence="4 6">CGMCC 1.3604</strain>
    </source>
</reference>
<dbReference type="RefSeq" id="WP_003323388.1">
    <property type="nucleotide sequence ID" value="NZ_ALPT02000111.1"/>
</dbReference>
<dbReference type="PANTHER" id="PTHR34473:SF2">
    <property type="entry name" value="UPF0699 TRANSMEMBRANE PROTEIN YDBT"/>
    <property type="match status" value="1"/>
</dbReference>
<name>A0A094WD82_ALKAL</name>
<evidence type="ECO:0000313" key="3">
    <source>
        <dbReference type="EMBL" id="KGA95714.1"/>
    </source>
</evidence>
<dbReference type="PIRSF" id="PIRSF026631">
    <property type="entry name" value="UCP026631"/>
    <property type="match status" value="1"/>
</dbReference>
<organism evidence="3 5">
    <name type="scientific">Alkalihalobacillus alcalophilus ATCC 27647 = CGMCC 1.3604</name>
    <dbReference type="NCBI Taxonomy" id="1218173"/>
    <lineage>
        <taxon>Bacteria</taxon>
        <taxon>Bacillati</taxon>
        <taxon>Bacillota</taxon>
        <taxon>Bacilli</taxon>
        <taxon>Bacillales</taxon>
        <taxon>Bacillaceae</taxon>
        <taxon>Alkalihalobacillus</taxon>
    </lineage>
</organism>
<protein>
    <recommendedName>
        <fullName evidence="2">YdbS-like PH domain-containing protein</fullName>
    </recommendedName>
</protein>
<dbReference type="AlphaFoldDB" id="A0A094WD82"/>
<feature type="transmembrane region" description="Helical" evidence="1">
    <location>
        <begin position="194"/>
        <end position="218"/>
    </location>
</feature>
<feature type="domain" description="YdbS-like PH" evidence="2">
    <location>
        <begin position="268"/>
        <end position="344"/>
    </location>
</feature>
<dbReference type="STRING" id="1218173.BALCAV_0220815"/>
<evidence type="ECO:0000259" key="2">
    <source>
        <dbReference type="Pfam" id="PF03703"/>
    </source>
</evidence>
<dbReference type="Proteomes" id="UP000002754">
    <property type="component" value="Unassembled WGS sequence"/>
</dbReference>
<keyword evidence="1" id="KW-0812">Transmembrane</keyword>
<feature type="domain" description="YdbS-like PH" evidence="2">
    <location>
        <begin position="422"/>
        <end position="490"/>
    </location>
</feature>
<dbReference type="OrthoDB" id="2317554at2"/>
<gene>
    <name evidence="4" type="ORF">AJ85_01725</name>
    <name evidence="3" type="ORF">BALCAV_0220815</name>
</gene>
<dbReference type="InterPro" id="IPR005182">
    <property type="entry name" value="YdbS-like_PH"/>
</dbReference>
<evidence type="ECO:0000313" key="4">
    <source>
        <dbReference type="EMBL" id="THG88634.1"/>
    </source>
</evidence>
<reference evidence="3 5" key="1">
    <citation type="journal article" date="2014" name="Genome Announc.">
        <title>Draft Genome Sequence of Bacillus alcalophilus AV1934, a Classic Alkaliphile Isolated from Human Feces in 1934.</title>
        <authorList>
            <person name="Attie O."/>
            <person name="Jayaprakash A."/>
            <person name="Shah H."/>
            <person name="Paulsen I.T."/>
            <person name="Morino M."/>
            <person name="Takahashi Y."/>
            <person name="Narumi I."/>
            <person name="Sachidanandam R."/>
            <person name="Satoh K."/>
            <person name="Ito M."/>
            <person name="Krulwich T.A."/>
        </authorList>
    </citation>
    <scope>NUCLEOTIDE SEQUENCE [LARGE SCALE GENOMIC DNA]</scope>
    <source>
        <strain evidence="3 5">AV1934</strain>
    </source>
</reference>